<evidence type="ECO:0000259" key="2">
    <source>
        <dbReference type="Pfam" id="PF12146"/>
    </source>
</evidence>
<feature type="domain" description="Serine aminopeptidase S33" evidence="2">
    <location>
        <begin position="183"/>
        <end position="368"/>
    </location>
</feature>
<name>A0ABV0ID49_9MICC</name>
<dbReference type="Gene3D" id="3.40.50.1820">
    <property type="entry name" value="alpha/beta hydrolase"/>
    <property type="match status" value="1"/>
</dbReference>
<evidence type="ECO:0000313" key="3">
    <source>
        <dbReference type="EMBL" id="MEO9246067.1"/>
    </source>
</evidence>
<comment type="caution">
    <text evidence="3">The sequence shown here is derived from an EMBL/GenBank/DDBJ whole genome shotgun (WGS) entry which is preliminary data.</text>
</comment>
<evidence type="ECO:0000313" key="4">
    <source>
        <dbReference type="Proteomes" id="UP001484097"/>
    </source>
</evidence>
<proteinExistence type="predicted"/>
<dbReference type="EMBL" id="JBDXMX010000001">
    <property type="protein sequence ID" value="MEO9246067.1"/>
    <property type="molecule type" value="Genomic_DNA"/>
</dbReference>
<evidence type="ECO:0000256" key="1">
    <source>
        <dbReference type="SAM" id="MobiDB-lite"/>
    </source>
</evidence>
<dbReference type="SUPFAM" id="SSF53474">
    <property type="entry name" value="alpha/beta-Hydrolases"/>
    <property type="match status" value="1"/>
</dbReference>
<dbReference type="InterPro" id="IPR050266">
    <property type="entry name" value="AB_hydrolase_sf"/>
</dbReference>
<protein>
    <submittedName>
        <fullName evidence="3">Alpha/beta hydrolase</fullName>
    </submittedName>
</protein>
<reference evidence="3 4" key="1">
    <citation type="submission" date="2024-05" db="EMBL/GenBank/DDBJ databases">
        <authorList>
            <person name="Yi C."/>
        </authorList>
    </citation>
    <scope>NUCLEOTIDE SEQUENCE [LARGE SCALE GENOMIC DNA]</scope>
    <source>
        <strain evidence="3 4">XS13</strain>
    </source>
</reference>
<keyword evidence="4" id="KW-1185">Reference proteome</keyword>
<dbReference type="PANTHER" id="PTHR43798">
    <property type="entry name" value="MONOACYLGLYCEROL LIPASE"/>
    <property type="match status" value="1"/>
</dbReference>
<feature type="region of interest" description="Disordered" evidence="1">
    <location>
        <begin position="161"/>
        <end position="188"/>
    </location>
</feature>
<sequence length="390" mass="41530">MSTPPAPPVPRSVPRPLPIRWRDRLLVPPAPRDTSVITGFPARIPERILLEIPDPVSGQATPVAVWHYPRGPVAGPRVAEAPADSTDPASAGHRAPIVAIHGFRGDHHGLALLADCLPGEEIFLPELPGFGDSPAFPDAEHTLTHYAAAVGSAVEALGLVPPSVTGGTGQHGRRAAPNPAGHQPPPTLLGHSFGSVIASHLATEAPDRWDGLVLLNPICEPALTADDSTAKMLMSRIAEGYYETSAALPDRLGHALLSSPLVVWITGTVMAKTTDRHTLAYLHDQHQNYFSSFDHRTVLVEAYRASTTGSVLDVAEQLRLPVLLVAGADDELGSVRGQRKLARRIGRASPRVQLEILDGVGHLIHYERAPEAAELIRAFRSASESSRVGG</sequence>
<organism evidence="3 4">
    <name type="scientific">Citricoccus nitrophenolicus</name>
    <dbReference type="NCBI Taxonomy" id="863575"/>
    <lineage>
        <taxon>Bacteria</taxon>
        <taxon>Bacillati</taxon>
        <taxon>Actinomycetota</taxon>
        <taxon>Actinomycetes</taxon>
        <taxon>Micrococcales</taxon>
        <taxon>Micrococcaceae</taxon>
        <taxon>Citricoccus</taxon>
    </lineage>
</organism>
<dbReference type="Proteomes" id="UP001484097">
    <property type="component" value="Unassembled WGS sequence"/>
</dbReference>
<dbReference type="RefSeq" id="WP_347917973.1">
    <property type="nucleotide sequence ID" value="NZ_JBDXMX010000001.1"/>
</dbReference>
<keyword evidence="3" id="KW-0378">Hydrolase</keyword>
<dbReference type="GO" id="GO:0016787">
    <property type="term" value="F:hydrolase activity"/>
    <property type="evidence" value="ECO:0007669"/>
    <property type="project" value="UniProtKB-KW"/>
</dbReference>
<accession>A0ABV0ID49</accession>
<dbReference type="Pfam" id="PF12146">
    <property type="entry name" value="Hydrolase_4"/>
    <property type="match status" value="1"/>
</dbReference>
<dbReference type="PANTHER" id="PTHR43798:SF33">
    <property type="entry name" value="HYDROLASE, PUTATIVE (AFU_ORTHOLOGUE AFUA_2G14860)-RELATED"/>
    <property type="match status" value="1"/>
</dbReference>
<dbReference type="InterPro" id="IPR022742">
    <property type="entry name" value="Hydrolase_4"/>
</dbReference>
<dbReference type="InterPro" id="IPR029058">
    <property type="entry name" value="AB_hydrolase_fold"/>
</dbReference>
<gene>
    <name evidence="3" type="ORF">ABDK96_00010</name>
</gene>